<keyword evidence="4 10" id="KW-0067">ATP-binding</keyword>
<dbReference type="PROSITE" id="PS50929">
    <property type="entry name" value="ABC_TM1F"/>
    <property type="match status" value="1"/>
</dbReference>
<dbReference type="SUPFAM" id="SSF52540">
    <property type="entry name" value="P-loop containing nucleoside triphosphate hydrolases"/>
    <property type="match status" value="1"/>
</dbReference>
<keyword evidence="3" id="KW-0547">Nucleotide-binding</keyword>
<dbReference type="InterPro" id="IPR036640">
    <property type="entry name" value="ABC1_TM_sf"/>
</dbReference>
<dbReference type="Pfam" id="PF00005">
    <property type="entry name" value="ABC_tran"/>
    <property type="match status" value="1"/>
</dbReference>
<dbReference type="InterPro" id="IPR011527">
    <property type="entry name" value="ABC1_TM_dom"/>
</dbReference>
<dbReference type="PROSITE" id="PS50893">
    <property type="entry name" value="ABC_TRANSPORTER_2"/>
    <property type="match status" value="1"/>
</dbReference>
<dbReference type="PROSITE" id="PS00211">
    <property type="entry name" value="ABC_TRANSPORTER_1"/>
    <property type="match status" value="1"/>
</dbReference>
<feature type="domain" description="ABC transmembrane type-1" evidence="9">
    <location>
        <begin position="13"/>
        <end position="290"/>
    </location>
</feature>
<dbReference type="PANTHER" id="PTHR24221:SF654">
    <property type="entry name" value="ATP-BINDING CASSETTE SUB-FAMILY B MEMBER 6"/>
    <property type="match status" value="1"/>
</dbReference>
<evidence type="ECO:0000256" key="7">
    <source>
        <dbReference type="SAM" id="Phobius"/>
    </source>
</evidence>
<feature type="domain" description="ABC transporter" evidence="8">
    <location>
        <begin position="327"/>
        <end position="532"/>
    </location>
</feature>
<gene>
    <name evidence="10" type="ORF">PYS61_02970</name>
</gene>
<evidence type="ECO:0000256" key="2">
    <source>
        <dbReference type="ARBA" id="ARBA00022692"/>
    </source>
</evidence>
<sequence>MLTIIRKISKLKLLIYILFSLLYSFQGLLMSFLIQAAGKLDVEDTRMVLIFGAGGVLLFVFIYACMYINNVMIRAIIEDFNILVSKKAIEKFYQKRLKYTPSELNSFLTQDIQMFWQEYLAPLLVYPVFFLSISASVAYLLLQNVQIGLLFTIGGCLMIIPQFVFNKKLQKKGEELSTARIKSMESITDFTQGIDVIRSNQASKPFSSHVLGTIRNTENKQYSYFTTLNLVMFWTGPLKGIGLVLPLMIGLLLIRTTSLTLTTLLAMMTAAMNLISPLQQLLDGTARLQSAKFIKDKIISVLNVINDSDDKVAMGDNPSPGKEKLKISAKNLRKSFADKILFENLSFNIPFGKKILLSGASGSGKSTLFGILSGEDSDFSGSLYLEDENGNCYEPSYTNVSVIHQSPYVFKGTLRDNLALFQNFSDNELLDVLRKVKLADAVADNLDFQLDGQNLSGGQSMKLELARCLLRLKPILLVDEVTAALDETNTREIRGLIHAQNCTIIEISHKDVNSNFDEIIKLEDYKPSRLKEV</sequence>
<dbReference type="InterPro" id="IPR027417">
    <property type="entry name" value="P-loop_NTPase"/>
</dbReference>
<evidence type="ECO:0000259" key="9">
    <source>
        <dbReference type="PROSITE" id="PS50929"/>
    </source>
</evidence>
<reference evidence="10 11" key="1">
    <citation type="submission" date="2023-02" db="EMBL/GenBank/DDBJ databases">
        <title>Novel Oscillospiraceae bacterial genomes.</title>
        <authorList>
            <person name="Srinivasan S."/>
            <person name="Austin M.N."/>
            <person name="Fiedler T.L."/>
            <person name="Strenk S.M."/>
            <person name="Agnew K.J."/>
            <person name="Nagana Gowda G.A."/>
            <person name="Raftery D."/>
            <person name="Beamer M.A."/>
            <person name="Achilles S.L."/>
            <person name="Wiesenfeld H.C."/>
            <person name="Fredricks D.N."/>
            <person name="Hillier S.L."/>
        </authorList>
    </citation>
    <scope>NUCLEOTIDE SEQUENCE [LARGE SCALE GENOMIC DNA]</scope>
    <source>
        <strain evidence="10 11">CHIC02 1186E3-8</strain>
    </source>
</reference>
<dbReference type="SUPFAM" id="SSF90123">
    <property type="entry name" value="ABC transporter transmembrane region"/>
    <property type="match status" value="1"/>
</dbReference>
<dbReference type="EMBL" id="CP118868">
    <property type="protein sequence ID" value="WEG36146.1"/>
    <property type="molecule type" value="Genomic_DNA"/>
</dbReference>
<dbReference type="InterPro" id="IPR003439">
    <property type="entry name" value="ABC_transporter-like_ATP-bd"/>
</dbReference>
<evidence type="ECO:0000256" key="1">
    <source>
        <dbReference type="ARBA" id="ARBA00004651"/>
    </source>
</evidence>
<accession>A0ABY8C612</accession>
<evidence type="ECO:0000313" key="11">
    <source>
        <dbReference type="Proteomes" id="UP001220478"/>
    </source>
</evidence>
<keyword evidence="11" id="KW-1185">Reference proteome</keyword>
<dbReference type="GO" id="GO:0005524">
    <property type="term" value="F:ATP binding"/>
    <property type="evidence" value="ECO:0007669"/>
    <property type="project" value="UniProtKB-KW"/>
</dbReference>
<name>A0ABY8C612_9FIRM</name>
<keyword evidence="5 7" id="KW-1133">Transmembrane helix</keyword>
<feature type="transmembrane region" description="Helical" evidence="7">
    <location>
        <begin position="13"/>
        <end position="35"/>
    </location>
</feature>
<keyword evidence="6 7" id="KW-0472">Membrane</keyword>
<dbReference type="Gene3D" id="1.20.1560.10">
    <property type="entry name" value="ABC transporter type 1, transmembrane domain"/>
    <property type="match status" value="1"/>
</dbReference>
<evidence type="ECO:0000313" key="10">
    <source>
        <dbReference type="EMBL" id="WEG36146.1"/>
    </source>
</evidence>
<dbReference type="Gene3D" id="3.40.50.300">
    <property type="entry name" value="P-loop containing nucleotide triphosphate hydrolases"/>
    <property type="match status" value="1"/>
</dbReference>
<evidence type="ECO:0000259" key="8">
    <source>
        <dbReference type="PROSITE" id="PS50893"/>
    </source>
</evidence>
<dbReference type="SMART" id="SM00382">
    <property type="entry name" value="AAA"/>
    <property type="match status" value="1"/>
</dbReference>
<dbReference type="InterPro" id="IPR039421">
    <property type="entry name" value="Type_1_exporter"/>
</dbReference>
<dbReference type="PANTHER" id="PTHR24221">
    <property type="entry name" value="ATP-BINDING CASSETTE SUB-FAMILY B"/>
    <property type="match status" value="1"/>
</dbReference>
<evidence type="ECO:0000256" key="6">
    <source>
        <dbReference type="ARBA" id="ARBA00023136"/>
    </source>
</evidence>
<dbReference type="InterPro" id="IPR017871">
    <property type="entry name" value="ABC_transporter-like_CS"/>
</dbReference>
<organism evidence="10 11">
    <name type="scientific">Amygdalobacter indicium</name>
    <dbReference type="NCBI Taxonomy" id="3029272"/>
    <lineage>
        <taxon>Bacteria</taxon>
        <taxon>Bacillati</taxon>
        <taxon>Bacillota</taxon>
        <taxon>Clostridia</taxon>
        <taxon>Eubacteriales</taxon>
        <taxon>Oscillospiraceae</taxon>
        <taxon>Amygdalobacter</taxon>
    </lineage>
</organism>
<feature type="transmembrane region" description="Helical" evidence="7">
    <location>
        <begin position="119"/>
        <end position="141"/>
    </location>
</feature>
<keyword evidence="2 7" id="KW-0812">Transmembrane</keyword>
<evidence type="ECO:0000256" key="3">
    <source>
        <dbReference type="ARBA" id="ARBA00022741"/>
    </source>
</evidence>
<proteinExistence type="predicted"/>
<feature type="transmembrane region" description="Helical" evidence="7">
    <location>
        <begin position="47"/>
        <end position="68"/>
    </location>
</feature>
<feature type="transmembrane region" description="Helical" evidence="7">
    <location>
        <begin position="230"/>
        <end position="253"/>
    </location>
</feature>
<evidence type="ECO:0000256" key="4">
    <source>
        <dbReference type="ARBA" id="ARBA00022840"/>
    </source>
</evidence>
<dbReference type="Proteomes" id="UP001220478">
    <property type="component" value="Chromosome"/>
</dbReference>
<evidence type="ECO:0000256" key="5">
    <source>
        <dbReference type="ARBA" id="ARBA00022989"/>
    </source>
</evidence>
<dbReference type="RefSeq" id="WP_315572167.1">
    <property type="nucleotide sequence ID" value="NZ_CP118868.1"/>
</dbReference>
<protein>
    <submittedName>
        <fullName evidence="10">ABC transporter ATP-binding protein</fullName>
    </submittedName>
</protein>
<dbReference type="InterPro" id="IPR003593">
    <property type="entry name" value="AAA+_ATPase"/>
</dbReference>
<comment type="subcellular location">
    <subcellularLocation>
        <location evidence="1">Cell membrane</location>
        <topology evidence="1">Multi-pass membrane protein</topology>
    </subcellularLocation>
</comment>
<feature type="transmembrane region" description="Helical" evidence="7">
    <location>
        <begin position="147"/>
        <end position="165"/>
    </location>
</feature>